<evidence type="ECO:0000259" key="11">
    <source>
        <dbReference type="PROSITE" id="PS51195"/>
    </source>
</evidence>
<dbReference type="GO" id="GO:0003676">
    <property type="term" value="F:nucleic acid binding"/>
    <property type="evidence" value="ECO:0007669"/>
    <property type="project" value="InterPro"/>
</dbReference>
<keyword evidence="1 7" id="KW-0547">Nucleotide-binding</keyword>
<dbReference type="Pfam" id="PF00270">
    <property type="entry name" value="DEAD"/>
    <property type="match status" value="1"/>
</dbReference>
<reference evidence="12 13" key="1">
    <citation type="submission" date="2019-02" db="EMBL/GenBank/DDBJ databases">
        <title>Deep-cultivation of Planctomycetes and their phenomic and genomic characterization uncovers novel biology.</title>
        <authorList>
            <person name="Wiegand S."/>
            <person name="Jogler M."/>
            <person name="Boedeker C."/>
            <person name="Pinto D."/>
            <person name="Vollmers J."/>
            <person name="Rivas-Marin E."/>
            <person name="Kohn T."/>
            <person name="Peeters S.H."/>
            <person name="Heuer A."/>
            <person name="Rast P."/>
            <person name="Oberbeckmann S."/>
            <person name="Bunk B."/>
            <person name="Jeske O."/>
            <person name="Meyerdierks A."/>
            <person name="Storesund J.E."/>
            <person name="Kallscheuer N."/>
            <person name="Luecker S."/>
            <person name="Lage O.M."/>
            <person name="Pohl T."/>
            <person name="Merkel B.J."/>
            <person name="Hornburger P."/>
            <person name="Mueller R.-W."/>
            <person name="Bruemmer F."/>
            <person name="Labrenz M."/>
            <person name="Spormann A.M."/>
            <person name="Op den Camp H."/>
            <person name="Overmann J."/>
            <person name="Amann R."/>
            <person name="Jetten M.S.M."/>
            <person name="Mascher T."/>
            <person name="Medema M.H."/>
            <person name="Devos D.P."/>
            <person name="Kaster A.-K."/>
            <person name="Ovreas L."/>
            <person name="Rohde M."/>
            <person name="Galperin M.Y."/>
            <person name="Jogler C."/>
        </authorList>
    </citation>
    <scope>NUCLEOTIDE SEQUENCE [LARGE SCALE GENOMIC DNA]</scope>
    <source>
        <strain evidence="12 13">Pan216</strain>
    </source>
</reference>
<dbReference type="AlphaFoldDB" id="A0A518BAI8"/>
<evidence type="ECO:0000256" key="7">
    <source>
        <dbReference type="RuleBase" id="RU000492"/>
    </source>
</evidence>
<evidence type="ECO:0000256" key="5">
    <source>
        <dbReference type="ARBA" id="ARBA00038437"/>
    </source>
</evidence>
<evidence type="ECO:0000313" key="12">
    <source>
        <dbReference type="EMBL" id="QDU64002.1"/>
    </source>
</evidence>
<dbReference type="CDD" id="cd18787">
    <property type="entry name" value="SF2_C_DEAD"/>
    <property type="match status" value="1"/>
</dbReference>
<dbReference type="EMBL" id="CP036279">
    <property type="protein sequence ID" value="QDU64002.1"/>
    <property type="molecule type" value="Genomic_DNA"/>
</dbReference>
<evidence type="ECO:0000256" key="4">
    <source>
        <dbReference type="ARBA" id="ARBA00022840"/>
    </source>
</evidence>
<feature type="domain" description="DEAD-box RNA helicase Q" evidence="11">
    <location>
        <begin position="7"/>
        <end position="35"/>
    </location>
</feature>
<dbReference type="InterPro" id="IPR014014">
    <property type="entry name" value="RNA_helicase_DEAD_Q_motif"/>
</dbReference>
<dbReference type="GO" id="GO:0005524">
    <property type="term" value="F:ATP binding"/>
    <property type="evidence" value="ECO:0007669"/>
    <property type="project" value="UniProtKB-KW"/>
</dbReference>
<dbReference type="GO" id="GO:0005829">
    <property type="term" value="C:cytosol"/>
    <property type="evidence" value="ECO:0007669"/>
    <property type="project" value="TreeGrafter"/>
</dbReference>
<dbReference type="SMART" id="SM00490">
    <property type="entry name" value="HELICc"/>
    <property type="match status" value="1"/>
</dbReference>
<dbReference type="PROSITE" id="PS51195">
    <property type="entry name" value="Q_MOTIF"/>
    <property type="match status" value="1"/>
</dbReference>
<dbReference type="Pfam" id="PF00271">
    <property type="entry name" value="Helicase_C"/>
    <property type="match status" value="1"/>
</dbReference>
<comment type="similarity">
    <text evidence="5 7">Belongs to the DEAD box helicase family.</text>
</comment>
<dbReference type="GO" id="GO:0016787">
    <property type="term" value="F:hydrolase activity"/>
    <property type="evidence" value="ECO:0007669"/>
    <property type="project" value="UniProtKB-KW"/>
</dbReference>
<keyword evidence="2 7" id="KW-0378">Hydrolase</keyword>
<name>A0A518BAI8_9BACT</name>
<evidence type="ECO:0000256" key="1">
    <source>
        <dbReference type="ARBA" id="ARBA00022741"/>
    </source>
</evidence>
<evidence type="ECO:0000256" key="6">
    <source>
        <dbReference type="PROSITE-ProRule" id="PRU00552"/>
    </source>
</evidence>
<dbReference type="Gene3D" id="3.40.50.300">
    <property type="entry name" value="P-loop containing nucleotide triphosphate hydrolases"/>
    <property type="match status" value="2"/>
</dbReference>
<accession>A0A518BAI8</accession>
<dbReference type="CDD" id="cd00268">
    <property type="entry name" value="DEADc"/>
    <property type="match status" value="1"/>
</dbReference>
<dbReference type="PROSITE" id="PS51192">
    <property type="entry name" value="HELICASE_ATP_BIND_1"/>
    <property type="match status" value="1"/>
</dbReference>
<feature type="domain" description="Helicase C-terminal" evidence="10">
    <location>
        <begin position="218"/>
        <end position="384"/>
    </location>
</feature>
<dbReference type="KEGG" id="knv:Pan216_48830"/>
<keyword evidence="13" id="KW-1185">Reference proteome</keyword>
<feature type="compositionally biased region" description="Basic residues" evidence="8">
    <location>
        <begin position="388"/>
        <end position="400"/>
    </location>
</feature>
<evidence type="ECO:0000256" key="3">
    <source>
        <dbReference type="ARBA" id="ARBA00022806"/>
    </source>
</evidence>
<organism evidence="12 13">
    <name type="scientific">Kolteria novifilia</name>
    <dbReference type="NCBI Taxonomy" id="2527975"/>
    <lineage>
        <taxon>Bacteria</taxon>
        <taxon>Pseudomonadati</taxon>
        <taxon>Planctomycetota</taxon>
        <taxon>Planctomycetia</taxon>
        <taxon>Kolteriales</taxon>
        <taxon>Kolteriaceae</taxon>
        <taxon>Kolteria</taxon>
    </lineage>
</organism>
<evidence type="ECO:0000259" key="10">
    <source>
        <dbReference type="PROSITE" id="PS51194"/>
    </source>
</evidence>
<dbReference type="InterPro" id="IPR011545">
    <property type="entry name" value="DEAD/DEAH_box_helicase_dom"/>
</dbReference>
<evidence type="ECO:0000313" key="13">
    <source>
        <dbReference type="Proteomes" id="UP000317093"/>
    </source>
</evidence>
<dbReference type="SUPFAM" id="SSF52540">
    <property type="entry name" value="P-loop containing nucleoside triphosphate hydrolases"/>
    <property type="match status" value="1"/>
</dbReference>
<proteinExistence type="inferred from homology"/>
<evidence type="ECO:0000259" key="9">
    <source>
        <dbReference type="PROSITE" id="PS51192"/>
    </source>
</evidence>
<dbReference type="InterPro" id="IPR027417">
    <property type="entry name" value="P-loop_NTPase"/>
</dbReference>
<feature type="region of interest" description="Disordered" evidence="8">
    <location>
        <begin position="379"/>
        <end position="409"/>
    </location>
</feature>
<dbReference type="SMART" id="SM00487">
    <property type="entry name" value="DEXDc"/>
    <property type="match status" value="1"/>
</dbReference>
<evidence type="ECO:0000256" key="2">
    <source>
        <dbReference type="ARBA" id="ARBA00022801"/>
    </source>
</evidence>
<dbReference type="InterPro" id="IPR001650">
    <property type="entry name" value="Helicase_C-like"/>
</dbReference>
<dbReference type="PANTHER" id="PTHR47959">
    <property type="entry name" value="ATP-DEPENDENT RNA HELICASE RHLE-RELATED"/>
    <property type="match status" value="1"/>
</dbReference>
<dbReference type="InterPro" id="IPR014001">
    <property type="entry name" value="Helicase_ATP-bd"/>
</dbReference>
<dbReference type="GO" id="GO:0003724">
    <property type="term" value="F:RNA helicase activity"/>
    <property type="evidence" value="ECO:0007669"/>
    <property type="project" value="UniProtKB-EC"/>
</dbReference>
<protein>
    <submittedName>
        <fullName evidence="12">DEAD-box ATP-dependent RNA helicase CshA</fullName>
        <ecNumber evidence="12">3.6.4.13</ecNumber>
    </submittedName>
</protein>
<dbReference type="InterPro" id="IPR044742">
    <property type="entry name" value="DEAD/DEAH_RhlB"/>
</dbReference>
<evidence type="ECO:0000256" key="8">
    <source>
        <dbReference type="SAM" id="MobiDB-lite"/>
    </source>
</evidence>
<dbReference type="PROSITE" id="PS00039">
    <property type="entry name" value="DEAD_ATP_HELICASE"/>
    <property type="match status" value="1"/>
</dbReference>
<sequence length="409" mass="45605">MITECQAGFDEMPLGPTMRANLKEIGYTAPTPIQAAVIPEALNGSDVIGQAQTGTGKTAAFLIPIIERLNEQKQPQALILGPTRELVCQVVAEAQRLVKDRDIVVTAAYGGQGLASQIRSLEEGSQLVCGTPGRVIDLLKRRVIKTSAINCVVLDEADRMLDIGFRPDIEWILKQVRQERQTMLLSATMPVPVLRLARRYMKDPVMINITPETVAVQKVEQRYISVDNQNKVDLLMRLLVREKPRQCIIFCQMKVSVRKLAAELGKRIRGVMAMEGDMAQNVRSRVMQQFRDGKIRILVATDVVGRGIDVQGISHVINYDIPEDPEAYVHRIGRTGRMGKDGKAYTLLSREQGRLLTDVEIFLNQQVQRDEVIGTLAFRPRDPEATKRPRSKPKAKPKKARAAEAVGVE</sequence>
<dbReference type="EC" id="3.6.4.13" evidence="12"/>
<dbReference type="InterPro" id="IPR000629">
    <property type="entry name" value="RNA-helicase_DEAD-box_CS"/>
</dbReference>
<keyword evidence="4 7" id="KW-0067">ATP-binding</keyword>
<dbReference type="Proteomes" id="UP000317093">
    <property type="component" value="Chromosome"/>
</dbReference>
<dbReference type="InterPro" id="IPR050079">
    <property type="entry name" value="DEAD_box_RNA_helicase"/>
</dbReference>
<keyword evidence="3 7" id="KW-0347">Helicase</keyword>
<dbReference type="PANTHER" id="PTHR47959:SF1">
    <property type="entry name" value="ATP-DEPENDENT RNA HELICASE DBPA"/>
    <property type="match status" value="1"/>
</dbReference>
<gene>
    <name evidence="12" type="primary">cshA</name>
    <name evidence="12" type="ORF">Pan216_48830</name>
</gene>
<dbReference type="OrthoDB" id="9805696at2"/>
<feature type="short sequence motif" description="Q motif" evidence="6">
    <location>
        <begin position="7"/>
        <end position="35"/>
    </location>
</feature>
<dbReference type="PROSITE" id="PS51194">
    <property type="entry name" value="HELICASE_CTER"/>
    <property type="match status" value="1"/>
</dbReference>
<feature type="domain" description="Helicase ATP-binding" evidence="9">
    <location>
        <begin position="38"/>
        <end position="207"/>
    </location>
</feature>